<evidence type="ECO:0000313" key="8">
    <source>
        <dbReference type="Proteomes" id="UP000005697"/>
    </source>
</evidence>
<dbReference type="PIRSF" id="PIRSF001220">
    <property type="entry name" value="L-ASNase_gatD"/>
    <property type="match status" value="1"/>
</dbReference>
<dbReference type="Pfam" id="PF00710">
    <property type="entry name" value="Asparaginase"/>
    <property type="match status" value="1"/>
</dbReference>
<dbReference type="EMBL" id="AEWX01000022">
    <property type="protein sequence ID" value="EGC19934.1"/>
    <property type="molecule type" value="Genomic_DNA"/>
</dbReference>
<protein>
    <submittedName>
        <fullName evidence="7">L-asparaginase, type II</fullName>
        <ecNumber evidence="7">3.5.1.1</ecNumber>
    </submittedName>
</protein>
<feature type="active site" evidence="4">
    <location>
        <position position="114"/>
    </location>
</feature>
<gene>
    <name evidence="7" type="primary">ansA</name>
    <name evidence="7" type="ORF">HMPREF9141_1513</name>
</gene>
<dbReference type="OrthoDB" id="9788068at2"/>
<feature type="domain" description="L-asparaginase N-terminal" evidence="6">
    <location>
        <begin position="29"/>
        <end position="195"/>
    </location>
</feature>
<reference evidence="7 8" key="1">
    <citation type="submission" date="2011-01" db="EMBL/GenBank/DDBJ databases">
        <authorList>
            <person name="Muzny D."/>
            <person name="Qin X."/>
            <person name="Deng J."/>
            <person name="Jiang H."/>
            <person name="Liu Y."/>
            <person name="Qu J."/>
            <person name="Song X.-Z."/>
            <person name="Zhang L."/>
            <person name="Thornton R."/>
            <person name="Coyle M."/>
            <person name="Francisco L."/>
            <person name="Jackson L."/>
            <person name="Javaid M."/>
            <person name="Korchina V."/>
            <person name="Kovar C."/>
            <person name="Mata R."/>
            <person name="Mathew T."/>
            <person name="Ngo R."/>
            <person name="Nguyen L."/>
            <person name="Nguyen N."/>
            <person name="Okwuonu G."/>
            <person name="Ongeri F."/>
            <person name="Pham C."/>
            <person name="Simmons D."/>
            <person name="Wilczek-Boney K."/>
            <person name="Hale W."/>
            <person name="Jakkamsetti A."/>
            <person name="Pham P."/>
            <person name="Ruth R."/>
            <person name="San Lucas F."/>
            <person name="Warren J."/>
            <person name="Zhang J."/>
            <person name="Zhao Z."/>
            <person name="Zhou C."/>
            <person name="Zhu D."/>
            <person name="Lee S."/>
            <person name="Bess C."/>
            <person name="Blankenburg K."/>
            <person name="Forbes L."/>
            <person name="Fu Q."/>
            <person name="Gubbala S."/>
            <person name="Hirani K."/>
            <person name="Jayaseelan J.C."/>
            <person name="Lara F."/>
            <person name="Munidasa M."/>
            <person name="Palculict T."/>
            <person name="Patil S."/>
            <person name="Pu L.-L."/>
            <person name="Saada N."/>
            <person name="Tang L."/>
            <person name="Weissenberger G."/>
            <person name="Zhu Y."/>
            <person name="Hemphill L."/>
            <person name="Shang Y."/>
            <person name="Youmans B."/>
            <person name="Ayvaz T."/>
            <person name="Ross M."/>
            <person name="Santibanez J."/>
            <person name="Aqrawi P."/>
            <person name="Gross S."/>
            <person name="Joshi V."/>
            <person name="Fowler G."/>
            <person name="Nazareth L."/>
            <person name="Reid J."/>
            <person name="Worley K."/>
            <person name="Petrosino J."/>
            <person name="Highlander S."/>
            <person name="Gibbs R."/>
        </authorList>
    </citation>
    <scope>NUCLEOTIDE SEQUENCE [LARGE SCALE GENOMIC DNA]</scope>
    <source>
        <strain evidence="7 8">DSM 16608</strain>
    </source>
</reference>
<dbReference type="Gene3D" id="3.40.50.1170">
    <property type="entry name" value="L-asparaginase, N-terminal domain"/>
    <property type="match status" value="1"/>
</dbReference>
<dbReference type="PANTHER" id="PTHR11707:SF28">
    <property type="entry name" value="60 KDA LYSOPHOSPHOLIPASE"/>
    <property type="match status" value="1"/>
</dbReference>
<dbReference type="InterPro" id="IPR037152">
    <property type="entry name" value="L-asparaginase_N_sf"/>
</dbReference>
<dbReference type="SUPFAM" id="SSF53774">
    <property type="entry name" value="Glutaminase/Asparaginase"/>
    <property type="match status" value="1"/>
</dbReference>
<dbReference type="Proteomes" id="UP000005697">
    <property type="component" value="Unassembled WGS sequence"/>
</dbReference>
<dbReference type="eggNOG" id="COG0252">
    <property type="taxonomic scope" value="Bacteria"/>
</dbReference>
<evidence type="ECO:0000256" key="4">
    <source>
        <dbReference type="PROSITE-ProRule" id="PRU10100"/>
    </source>
</evidence>
<dbReference type="PANTHER" id="PTHR11707">
    <property type="entry name" value="L-ASPARAGINASE"/>
    <property type="match status" value="1"/>
</dbReference>
<dbReference type="FunFam" id="3.40.50.1170:FF:000001">
    <property type="entry name" value="L-asparaginase 2"/>
    <property type="match status" value="1"/>
</dbReference>
<feature type="chain" id="PRO_5003247803" evidence="5">
    <location>
        <begin position="23"/>
        <end position="203"/>
    </location>
</feature>
<name>F0F7E6_9BACT</name>
<evidence type="ECO:0000313" key="7">
    <source>
        <dbReference type="EMBL" id="EGC19934.1"/>
    </source>
</evidence>
<comment type="caution">
    <text evidence="7">The sequence shown here is derived from an EMBL/GenBank/DDBJ whole genome shotgun (WGS) entry which is preliminary data.</text>
</comment>
<feature type="binding site" evidence="3">
    <location>
        <begin position="114"/>
        <end position="115"/>
    </location>
    <ligand>
        <name>substrate</name>
    </ligand>
</feature>
<comment type="similarity">
    <text evidence="1">Belongs to the asparaginase 1 family.</text>
</comment>
<sequence length="203" mass="21114">MRIFKITFLTLMAVVMPAAAMAQTPRSRIIAAGDTIAGVSASSTGSAYGAGQADILSLTEAVPQGKDIADVTGGQLANADSQDMNDEVWLKLAKRVDDPLNREGYDGVLITHGTDTMEDTACLLSLTVHSDKPVVLVGAMRPSTAAFADGPANLYNGVCTPVDLSSEGHGVAACMKNELSSAKALIKYHTTDRSASANQDPTT</sequence>
<feature type="active site" description="O-isoaspartyl threonine intermediate" evidence="2">
    <location>
        <position position="35"/>
    </location>
</feature>
<organism evidence="7 8">
    <name type="scientific">Prevotella multiformis DSM 16608</name>
    <dbReference type="NCBI Taxonomy" id="888743"/>
    <lineage>
        <taxon>Bacteria</taxon>
        <taxon>Pseudomonadati</taxon>
        <taxon>Bacteroidota</taxon>
        <taxon>Bacteroidia</taxon>
        <taxon>Bacteroidales</taxon>
        <taxon>Prevotellaceae</taxon>
        <taxon>Prevotella</taxon>
    </lineage>
</organism>
<dbReference type="InterPro" id="IPR006034">
    <property type="entry name" value="Asparaginase/glutaminase-like"/>
</dbReference>
<dbReference type="PRINTS" id="PR00139">
    <property type="entry name" value="ASNGLNASE"/>
</dbReference>
<accession>F0F7E6</accession>
<dbReference type="PROSITE" id="PS00917">
    <property type="entry name" value="ASN_GLN_ASE_2"/>
    <property type="match status" value="1"/>
</dbReference>
<feature type="binding site" evidence="3">
    <location>
        <position position="81"/>
    </location>
    <ligand>
        <name>substrate</name>
    </ligand>
</feature>
<dbReference type="InterPro" id="IPR027474">
    <property type="entry name" value="L-asparaginase_N"/>
</dbReference>
<dbReference type="PIRSF" id="PIRSF500176">
    <property type="entry name" value="L_ASNase"/>
    <property type="match status" value="1"/>
</dbReference>
<dbReference type="InterPro" id="IPR036152">
    <property type="entry name" value="Asp/glu_Ase-like_sf"/>
</dbReference>
<evidence type="ECO:0000256" key="2">
    <source>
        <dbReference type="PIRSR" id="PIRSR001220-1"/>
    </source>
</evidence>
<keyword evidence="8" id="KW-1185">Reference proteome</keyword>
<dbReference type="GO" id="GO:0004067">
    <property type="term" value="F:asparaginase activity"/>
    <property type="evidence" value="ECO:0007669"/>
    <property type="project" value="UniProtKB-UniRule"/>
</dbReference>
<dbReference type="SMART" id="SM00870">
    <property type="entry name" value="Asparaginase"/>
    <property type="match status" value="1"/>
</dbReference>
<dbReference type="InterPro" id="IPR027475">
    <property type="entry name" value="Asparaginase/glutaminase_AS2"/>
</dbReference>
<keyword evidence="7" id="KW-0378">Hydrolase</keyword>
<evidence type="ECO:0000259" key="6">
    <source>
        <dbReference type="Pfam" id="PF00710"/>
    </source>
</evidence>
<dbReference type="HOGENOM" id="CLU_019134_4_0_10"/>
<evidence type="ECO:0000256" key="1">
    <source>
        <dbReference type="ARBA" id="ARBA00010518"/>
    </source>
</evidence>
<keyword evidence="5" id="KW-0732">Signal</keyword>
<dbReference type="AlphaFoldDB" id="F0F7E6"/>
<dbReference type="EC" id="3.5.1.1" evidence="7"/>
<dbReference type="PROSITE" id="PS51732">
    <property type="entry name" value="ASN_GLN_ASE_3"/>
    <property type="match status" value="1"/>
</dbReference>
<feature type="signal peptide" evidence="5">
    <location>
        <begin position="1"/>
        <end position="22"/>
    </location>
</feature>
<evidence type="ECO:0000256" key="3">
    <source>
        <dbReference type="PIRSR" id="PIRSR001220-2"/>
    </source>
</evidence>
<proteinExistence type="inferred from homology"/>
<evidence type="ECO:0000256" key="5">
    <source>
        <dbReference type="SAM" id="SignalP"/>
    </source>
</evidence>
<dbReference type="STRING" id="888743.HMPREF9141_1513"/>